<gene>
    <name evidence="2" type="ORF">SDRG_06327</name>
</gene>
<feature type="coiled-coil region" evidence="1">
    <location>
        <begin position="48"/>
        <end position="85"/>
    </location>
</feature>
<evidence type="ECO:0000313" key="3">
    <source>
        <dbReference type="Proteomes" id="UP000030762"/>
    </source>
</evidence>
<sequence length="465" mass="52206">MERVYSAVFGEPSARTTILRNHSSFFELPSSEPLTLTPAVLEKHNHLLERKDAKEREAKARLERLEYEKSEVAQLKRALKAALRAFLYAYGAKAATALLLASRKWGMNTASYADALRLLSKADSIRFGLFVGTMVGSYRAAEVVVNHVRGVHHDDRINKAIAGAVCGLSLLVDAPSRRPVISLYIFIRMLDIVLRHAEEPKKFLQNTCHVPVKYMTEILFGLCNAPIVYGALFQPELLPKGYYHWILQLGNMTHGGVDYAIRQRWRSDTNDTTGALIPFRPCQPHFHLESCLTHSVKDLVSGGMVRASKVYLPVHAIPFVLFRSQKLQTAPIASVLHVAYATLRSSAFLSSYQSIVKLAICIPRNICHRDYGVTGLIAGSLSGLSLFFEDPKRRIELMLYCAARGLEIIWTVLKHKPLVRALRIKHAEVLVFCLSMACIMSSPSTHFKPTYLHIARFLFGHSVLR</sequence>
<evidence type="ECO:0000313" key="2">
    <source>
        <dbReference type="EMBL" id="EQC36220.1"/>
    </source>
</evidence>
<dbReference type="GeneID" id="19947054"/>
<keyword evidence="3" id="KW-1185">Reference proteome</keyword>
<protein>
    <recommendedName>
        <fullName evidence="4">Transmembrane protein 135 N-terminal domain-containing protein</fullName>
    </recommendedName>
</protein>
<name>T0QQN7_SAPDV</name>
<dbReference type="InterPro" id="IPR026749">
    <property type="entry name" value="Tmem135"/>
</dbReference>
<dbReference type="OrthoDB" id="291792at2759"/>
<dbReference type="Proteomes" id="UP000030762">
    <property type="component" value="Unassembled WGS sequence"/>
</dbReference>
<dbReference type="eggNOG" id="KOG1398">
    <property type="taxonomic scope" value="Eukaryota"/>
</dbReference>
<organism evidence="2 3">
    <name type="scientific">Saprolegnia diclina (strain VS20)</name>
    <dbReference type="NCBI Taxonomy" id="1156394"/>
    <lineage>
        <taxon>Eukaryota</taxon>
        <taxon>Sar</taxon>
        <taxon>Stramenopiles</taxon>
        <taxon>Oomycota</taxon>
        <taxon>Saprolegniomycetes</taxon>
        <taxon>Saprolegniales</taxon>
        <taxon>Saprolegniaceae</taxon>
        <taxon>Saprolegnia</taxon>
    </lineage>
</organism>
<reference evidence="2 3" key="1">
    <citation type="submission" date="2012-04" db="EMBL/GenBank/DDBJ databases">
        <title>The Genome Sequence of Saprolegnia declina VS20.</title>
        <authorList>
            <consortium name="The Broad Institute Genome Sequencing Platform"/>
            <person name="Russ C."/>
            <person name="Nusbaum C."/>
            <person name="Tyler B."/>
            <person name="van West P."/>
            <person name="Dieguez-Uribeondo J."/>
            <person name="de Bruijn I."/>
            <person name="Tripathy S."/>
            <person name="Jiang R."/>
            <person name="Young S.K."/>
            <person name="Zeng Q."/>
            <person name="Gargeya S."/>
            <person name="Fitzgerald M."/>
            <person name="Haas B."/>
            <person name="Abouelleil A."/>
            <person name="Alvarado L."/>
            <person name="Arachchi H.M."/>
            <person name="Berlin A."/>
            <person name="Chapman S.B."/>
            <person name="Goldberg J."/>
            <person name="Griggs A."/>
            <person name="Gujja S."/>
            <person name="Hansen M."/>
            <person name="Howarth C."/>
            <person name="Imamovic A."/>
            <person name="Larimer J."/>
            <person name="McCowen C."/>
            <person name="Montmayeur A."/>
            <person name="Murphy C."/>
            <person name="Neiman D."/>
            <person name="Pearson M."/>
            <person name="Priest M."/>
            <person name="Roberts A."/>
            <person name="Saif S."/>
            <person name="Shea T."/>
            <person name="Sisk P."/>
            <person name="Sykes S."/>
            <person name="Wortman J."/>
            <person name="Nusbaum C."/>
            <person name="Birren B."/>
        </authorList>
    </citation>
    <scope>NUCLEOTIDE SEQUENCE [LARGE SCALE GENOMIC DNA]</scope>
    <source>
        <strain evidence="2 3">VS20</strain>
    </source>
</reference>
<dbReference type="PANTHER" id="PTHR12459">
    <property type="entry name" value="TRANSMEMBRANE PROTEIN 135-RELATED"/>
    <property type="match status" value="1"/>
</dbReference>
<dbReference type="RefSeq" id="XP_008610326.1">
    <property type="nucleotide sequence ID" value="XM_008612104.1"/>
</dbReference>
<evidence type="ECO:0008006" key="4">
    <source>
        <dbReference type="Google" id="ProtNLM"/>
    </source>
</evidence>
<keyword evidence="1" id="KW-0175">Coiled coil</keyword>
<dbReference type="OMA" id="FGHICKP"/>
<dbReference type="VEuPathDB" id="FungiDB:SDRG_06327"/>
<evidence type="ECO:0000256" key="1">
    <source>
        <dbReference type="SAM" id="Coils"/>
    </source>
</evidence>
<dbReference type="AlphaFoldDB" id="T0QQN7"/>
<dbReference type="InParanoid" id="T0QQN7"/>
<accession>T0QQN7</accession>
<dbReference type="EMBL" id="JH767148">
    <property type="protein sequence ID" value="EQC36220.1"/>
    <property type="molecule type" value="Genomic_DNA"/>
</dbReference>
<dbReference type="PANTHER" id="PTHR12459:SF15">
    <property type="entry name" value="TRANSMEMBRANE PROTEIN 135"/>
    <property type="match status" value="1"/>
</dbReference>
<proteinExistence type="predicted"/>